<evidence type="ECO:0000313" key="3">
    <source>
        <dbReference type="EMBL" id="UUI04041.1"/>
    </source>
</evidence>
<gene>
    <name evidence="3" type="ORF">NP439_04950</name>
</gene>
<comment type="similarity">
    <text evidence="1">Belongs to the pyridoxamine 5'-phosphate oxidase family.</text>
</comment>
<sequence>MDSESNADDFLKRGAVARAIALLGKQSQILEKQEHLDTALRDKVNELEKNPSLISTTWTQYQLNAGEVEFWQAADNRKHARLKYQLNNGVWDKSLLWP</sequence>
<proteinExistence type="inferred from homology"/>
<protein>
    <submittedName>
        <fullName evidence="3">FMN-binding protein</fullName>
    </submittedName>
</protein>
<evidence type="ECO:0000259" key="2">
    <source>
        <dbReference type="Pfam" id="PF10590"/>
    </source>
</evidence>
<name>A0ABY5JUQ8_9BACI</name>
<dbReference type="SUPFAM" id="SSF50475">
    <property type="entry name" value="FMN-binding split barrel"/>
    <property type="match status" value="1"/>
</dbReference>
<organism evidence="3 4">
    <name type="scientific">Oceanobacillus jeddahense</name>
    <dbReference type="NCBI Taxonomy" id="1462527"/>
    <lineage>
        <taxon>Bacteria</taxon>
        <taxon>Bacillati</taxon>
        <taxon>Bacillota</taxon>
        <taxon>Bacilli</taxon>
        <taxon>Bacillales</taxon>
        <taxon>Bacillaceae</taxon>
        <taxon>Oceanobacillus</taxon>
    </lineage>
</organism>
<dbReference type="InterPro" id="IPR019576">
    <property type="entry name" value="Pyridoxamine_oxidase_dimer_C"/>
</dbReference>
<dbReference type="EMBL" id="CP101914">
    <property type="protein sequence ID" value="UUI04041.1"/>
    <property type="molecule type" value="Genomic_DNA"/>
</dbReference>
<dbReference type="Proteomes" id="UP001059773">
    <property type="component" value="Chromosome"/>
</dbReference>
<feature type="domain" description="Pyridoxine 5'-phosphate oxidase dimerisation C-terminal" evidence="2">
    <location>
        <begin position="58"/>
        <end position="98"/>
    </location>
</feature>
<evidence type="ECO:0000256" key="1">
    <source>
        <dbReference type="ARBA" id="ARBA00007301"/>
    </source>
</evidence>
<reference evidence="3" key="1">
    <citation type="submission" date="2022-07" db="EMBL/GenBank/DDBJ databases">
        <title>FELIX.</title>
        <authorList>
            <person name="Wan K.H."/>
            <person name="Park S."/>
            <person name="Lawrence Q."/>
            <person name="Eichenberger J.P."/>
            <person name="Booth B.W."/>
            <person name="Piaggio A.J."/>
            <person name="Chandler J.C."/>
            <person name="Franklin A.B."/>
            <person name="Celniker S.E."/>
        </authorList>
    </citation>
    <scope>NUCLEOTIDE SEQUENCE</scope>
    <source>
        <strain evidence="3">QA-1986 374</strain>
    </source>
</reference>
<dbReference type="Pfam" id="PF10590">
    <property type="entry name" value="PNP_phzG_C"/>
    <property type="match status" value="1"/>
</dbReference>
<accession>A0ABY5JUQ8</accession>
<keyword evidence="4" id="KW-1185">Reference proteome</keyword>
<dbReference type="InterPro" id="IPR012349">
    <property type="entry name" value="Split_barrel_FMN-bd"/>
</dbReference>
<dbReference type="RefSeq" id="WP_256709041.1">
    <property type="nucleotide sequence ID" value="NZ_CP101914.1"/>
</dbReference>
<evidence type="ECO:0000313" key="4">
    <source>
        <dbReference type="Proteomes" id="UP001059773"/>
    </source>
</evidence>
<dbReference type="Gene3D" id="2.30.110.10">
    <property type="entry name" value="Electron Transport, Fmn-binding Protein, Chain A"/>
    <property type="match status" value="1"/>
</dbReference>